<protein>
    <submittedName>
        <fullName evidence="2">Uncharacterized protein</fullName>
    </submittedName>
</protein>
<dbReference type="EMBL" id="LR797053">
    <property type="protein sequence ID" value="CAB4184157.1"/>
    <property type="molecule type" value="Genomic_DNA"/>
</dbReference>
<feature type="region of interest" description="Disordered" evidence="1">
    <location>
        <begin position="47"/>
        <end position="67"/>
    </location>
</feature>
<evidence type="ECO:0000256" key="1">
    <source>
        <dbReference type="SAM" id="MobiDB-lite"/>
    </source>
</evidence>
<dbReference type="EMBL" id="LR797413">
    <property type="protein sequence ID" value="CAB4214234.1"/>
    <property type="molecule type" value="Genomic_DNA"/>
</dbReference>
<name>A0A6J5QNM8_9CAUD</name>
<reference evidence="2" key="1">
    <citation type="submission" date="2020-05" db="EMBL/GenBank/DDBJ databases">
        <authorList>
            <person name="Chiriac C."/>
            <person name="Salcher M."/>
            <person name="Ghai R."/>
            <person name="Kavagutti S V."/>
        </authorList>
    </citation>
    <scope>NUCLEOTIDE SEQUENCE</scope>
</reference>
<gene>
    <name evidence="2" type="ORF">UFOVP1102_40</name>
    <name evidence="3" type="ORF">UFOVP1463_33</name>
</gene>
<sequence>MEIKLSQKSMTALFRGKFEPRKKLEGEAPSVTFNHQTDGQLYKTDWAAPARPGASDALHLPSRGNYD</sequence>
<proteinExistence type="predicted"/>
<evidence type="ECO:0000313" key="2">
    <source>
        <dbReference type="EMBL" id="CAB4184157.1"/>
    </source>
</evidence>
<organism evidence="2">
    <name type="scientific">uncultured Caudovirales phage</name>
    <dbReference type="NCBI Taxonomy" id="2100421"/>
    <lineage>
        <taxon>Viruses</taxon>
        <taxon>Duplodnaviria</taxon>
        <taxon>Heunggongvirae</taxon>
        <taxon>Uroviricota</taxon>
        <taxon>Caudoviricetes</taxon>
        <taxon>Peduoviridae</taxon>
        <taxon>Maltschvirus</taxon>
        <taxon>Maltschvirus maltsch</taxon>
    </lineage>
</organism>
<evidence type="ECO:0000313" key="3">
    <source>
        <dbReference type="EMBL" id="CAB4214234.1"/>
    </source>
</evidence>
<accession>A0A6J5QNM8</accession>